<organism evidence="3 4">
    <name type="scientific">Bugula neritina</name>
    <name type="common">Brown bryozoan</name>
    <name type="synonym">Sertularia neritina</name>
    <dbReference type="NCBI Taxonomy" id="10212"/>
    <lineage>
        <taxon>Eukaryota</taxon>
        <taxon>Metazoa</taxon>
        <taxon>Spiralia</taxon>
        <taxon>Lophotrochozoa</taxon>
        <taxon>Bryozoa</taxon>
        <taxon>Gymnolaemata</taxon>
        <taxon>Cheilostomatida</taxon>
        <taxon>Flustrina</taxon>
        <taxon>Buguloidea</taxon>
        <taxon>Bugulidae</taxon>
        <taxon>Bugula</taxon>
    </lineage>
</organism>
<dbReference type="Proteomes" id="UP000593567">
    <property type="component" value="Unassembled WGS sequence"/>
</dbReference>
<evidence type="ECO:0000313" key="4">
    <source>
        <dbReference type="Proteomes" id="UP000593567"/>
    </source>
</evidence>
<dbReference type="Gene3D" id="1.25.40.420">
    <property type="match status" value="1"/>
</dbReference>
<dbReference type="CDD" id="cd18186">
    <property type="entry name" value="BTB_POZ_ZBTB_KLHL-like"/>
    <property type="match status" value="1"/>
</dbReference>
<dbReference type="InterPro" id="IPR042345">
    <property type="entry name" value="Btbd7"/>
</dbReference>
<sequence length="920" mass="102365">MGGANSHVPLLPNLPSKIRKAAITQAIGRRLDKRKRLSRTLKRIIHYNSKHPNKDQCKLFKELVSSWTTVELSRLVEVYESTITLQQVAAEASAARPVIPDVYADLGSTLHKQTCSDTTIDYAGHCFACHKAILASRSEYFRKQFNQVMKDGEVIKLTPPASVPADHELFTQFLQYLYSDTPPDPEILSATDFTAMCEKFGVCGTAKQMLHHLQISREYSDITLVFLKTTRPNTFSSESVRLAEYPCHSVILASRSQLLRNLINRRMAESHPDSTEIVLDDAVVGYKYAPLILKLIYQDELDLSIVNSQANAATSSSLSEAEAIVAGRTSITLLEETMELHHIGNFLELPALIEKCEDFIVQSINTENLSTVLCWSLEASGSRWVYREALQYIQDNFRQISQSSALYSLDEPTLTKVLQSDFLQASELDVLQAVINWSEHQLIKKLESQEPNLVTHTAHSLARKGIKAKDLDDSQIREIASPLMLHVRQSHILSNNSTVVANAVKRGLVGTNTPRDITASEPILNIHSTYGQRGSWVPPTKTSVRRYEVPRAYMPFYDLAKALLEERTKDMSESDVVHLRRPGRANPTLNTLSRSRVLRHTTFNPREVEEVIDKTEHLLQSPLVVQALQACWDKSAVLKQVCLWAVRELSYPDQIIYTVNSRATPPNSSDDTNPHLLTSSLVPDLAPEKLILQHGLSSSYENLTIHSVSSSPDVTLLSVRSYRHPVGGVGAAAAAPFPDVTLHSHSSSDESSSPGASARPRGLLVSSLSKVKKYATNTAPPSARSKDSTRQACREKVDCKLQPDILGDASLSDSVSSRRLSPTHTSIRHASTLDSKPRRYRRRSQTVNPYHTPPRGSCNQSTSNLLYSSLTRNISVEYDRLLAQEGPPPDIAPQPSRRLTRTSTPPDITSSPSNTWQAML</sequence>
<dbReference type="AlphaFoldDB" id="A0A7J7JQY3"/>
<dbReference type="PANTHER" id="PTHR16064">
    <property type="entry name" value="BTB POZ DOMAIN CONTAINING 7"/>
    <property type="match status" value="1"/>
</dbReference>
<feature type="compositionally biased region" description="Low complexity" evidence="1">
    <location>
        <begin position="810"/>
        <end position="820"/>
    </location>
</feature>
<evidence type="ECO:0000313" key="3">
    <source>
        <dbReference type="EMBL" id="KAF6027856.1"/>
    </source>
</evidence>
<dbReference type="InterPro" id="IPR011333">
    <property type="entry name" value="SKP1/BTB/POZ_sf"/>
</dbReference>
<feature type="region of interest" description="Disordered" evidence="1">
    <location>
        <begin position="741"/>
        <end position="761"/>
    </location>
</feature>
<dbReference type="SMART" id="SM00875">
    <property type="entry name" value="BACK"/>
    <property type="match status" value="1"/>
</dbReference>
<dbReference type="PANTHER" id="PTHR16064:SF3">
    <property type="entry name" value="BTB_POZ DOMAIN-CONTAINING PROTEIN 7"/>
    <property type="match status" value="1"/>
</dbReference>
<dbReference type="SMART" id="SM00225">
    <property type="entry name" value="BTB"/>
    <property type="match status" value="2"/>
</dbReference>
<dbReference type="Pfam" id="PF00651">
    <property type="entry name" value="BTB"/>
    <property type="match status" value="1"/>
</dbReference>
<name>A0A7J7JQY3_BUGNE</name>
<dbReference type="PROSITE" id="PS50097">
    <property type="entry name" value="BTB"/>
    <property type="match status" value="2"/>
</dbReference>
<protein>
    <recommendedName>
        <fullName evidence="2">BTB domain-containing protein</fullName>
    </recommendedName>
</protein>
<dbReference type="OrthoDB" id="2347980at2759"/>
<proteinExistence type="predicted"/>
<feature type="domain" description="BTB" evidence="2">
    <location>
        <begin position="116"/>
        <end position="186"/>
    </location>
</feature>
<dbReference type="GO" id="GO:0061138">
    <property type="term" value="P:morphogenesis of a branching epithelium"/>
    <property type="evidence" value="ECO:0007669"/>
    <property type="project" value="InterPro"/>
</dbReference>
<feature type="region of interest" description="Disordered" evidence="1">
    <location>
        <begin position="884"/>
        <end position="920"/>
    </location>
</feature>
<feature type="compositionally biased region" description="Low complexity" evidence="1">
    <location>
        <begin position="901"/>
        <end position="920"/>
    </location>
</feature>
<dbReference type="Gene3D" id="3.30.710.10">
    <property type="entry name" value="Potassium Channel Kv1.1, Chain A"/>
    <property type="match status" value="2"/>
</dbReference>
<evidence type="ECO:0000256" key="1">
    <source>
        <dbReference type="SAM" id="MobiDB-lite"/>
    </source>
</evidence>
<feature type="compositionally biased region" description="Polar residues" evidence="1">
    <location>
        <begin position="822"/>
        <end position="834"/>
    </location>
</feature>
<dbReference type="EMBL" id="VXIV02002015">
    <property type="protein sequence ID" value="KAF6027856.1"/>
    <property type="molecule type" value="Genomic_DNA"/>
</dbReference>
<dbReference type="SUPFAM" id="SSF54695">
    <property type="entry name" value="POZ domain"/>
    <property type="match status" value="2"/>
</dbReference>
<evidence type="ECO:0000259" key="2">
    <source>
        <dbReference type="PROSITE" id="PS50097"/>
    </source>
</evidence>
<dbReference type="InterPro" id="IPR011705">
    <property type="entry name" value="BACK"/>
</dbReference>
<comment type="caution">
    <text evidence="3">The sequence shown here is derived from an EMBL/GenBank/DDBJ whole genome shotgun (WGS) entry which is preliminary data.</text>
</comment>
<accession>A0A7J7JQY3</accession>
<feature type="region of interest" description="Disordered" evidence="1">
    <location>
        <begin position="808"/>
        <end position="863"/>
    </location>
</feature>
<gene>
    <name evidence="3" type="ORF">EB796_013835</name>
</gene>
<reference evidence="3" key="1">
    <citation type="submission" date="2020-06" db="EMBL/GenBank/DDBJ databases">
        <title>Draft genome of Bugula neritina, a colonial animal packing powerful symbionts and potential medicines.</title>
        <authorList>
            <person name="Rayko M."/>
        </authorList>
    </citation>
    <scope>NUCLEOTIDE SEQUENCE [LARGE SCALE GENOMIC DNA]</scope>
    <source>
        <strain evidence="3">Kwan_BN1</strain>
    </source>
</reference>
<dbReference type="InterPro" id="IPR000210">
    <property type="entry name" value="BTB/POZ_dom"/>
</dbReference>
<dbReference type="Pfam" id="PF07707">
    <property type="entry name" value="BACK"/>
    <property type="match status" value="1"/>
</dbReference>
<feature type="domain" description="BTB" evidence="2">
    <location>
        <begin position="220"/>
        <end position="305"/>
    </location>
</feature>
<keyword evidence="4" id="KW-1185">Reference proteome</keyword>